<sequence length="41" mass="4971">MPWTHSRVHTEIVLSRTVWKNLTVLHSHVVYIVKVFEHYQV</sequence>
<proteinExistence type="predicted"/>
<accession>A0A0E9R6R8</accession>
<evidence type="ECO:0000313" key="1">
    <source>
        <dbReference type="EMBL" id="JAH24043.1"/>
    </source>
</evidence>
<organism evidence="1">
    <name type="scientific">Anguilla anguilla</name>
    <name type="common">European freshwater eel</name>
    <name type="synonym">Muraena anguilla</name>
    <dbReference type="NCBI Taxonomy" id="7936"/>
    <lineage>
        <taxon>Eukaryota</taxon>
        <taxon>Metazoa</taxon>
        <taxon>Chordata</taxon>
        <taxon>Craniata</taxon>
        <taxon>Vertebrata</taxon>
        <taxon>Euteleostomi</taxon>
        <taxon>Actinopterygii</taxon>
        <taxon>Neopterygii</taxon>
        <taxon>Teleostei</taxon>
        <taxon>Anguilliformes</taxon>
        <taxon>Anguillidae</taxon>
        <taxon>Anguilla</taxon>
    </lineage>
</organism>
<dbReference type="AlphaFoldDB" id="A0A0E9R6R8"/>
<reference evidence="1" key="2">
    <citation type="journal article" date="2015" name="Fish Shellfish Immunol.">
        <title>Early steps in the European eel (Anguilla anguilla)-Vibrio vulnificus interaction in the gills: Role of the RtxA13 toxin.</title>
        <authorList>
            <person name="Callol A."/>
            <person name="Pajuelo D."/>
            <person name="Ebbesson L."/>
            <person name="Teles M."/>
            <person name="MacKenzie S."/>
            <person name="Amaro C."/>
        </authorList>
    </citation>
    <scope>NUCLEOTIDE SEQUENCE</scope>
</reference>
<protein>
    <submittedName>
        <fullName evidence="1">Uncharacterized protein</fullName>
    </submittedName>
</protein>
<name>A0A0E9R6R8_ANGAN</name>
<dbReference type="EMBL" id="GBXM01084534">
    <property type="protein sequence ID" value="JAH24043.1"/>
    <property type="molecule type" value="Transcribed_RNA"/>
</dbReference>
<reference evidence="1" key="1">
    <citation type="submission" date="2014-11" db="EMBL/GenBank/DDBJ databases">
        <authorList>
            <person name="Amaro Gonzalez C."/>
        </authorList>
    </citation>
    <scope>NUCLEOTIDE SEQUENCE</scope>
</reference>